<evidence type="ECO:0008006" key="5">
    <source>
        <dbReference type="Google" id="ProtNLM"/>
    </source>
</evidence>
<sequence length="256" mass="30758">MKTAMTALAVVFLAGAGPALAQDREDRPGRQERLEQRDRPQRDGGYRQPRDRTPREAPAVREAPRAPEAAAPAIATEPRQQDRARFRGDGGQRRDEGRRRTDGARDGDRRDDARRDDSRRDGDRRDWSGRDRDRREWGDRDRDRRDWDRRDWDRRDDRRGDHRRWERGRYPSIYLSPHRYRYDWRPPSGFYLRSWSYGEFFPRGWYGSGWWIVDPWRYDLPLPPPGFDWVRSGPDALLIDEYTGRIVQVVRNVFWY</sequence>
<keyword evidence="2" id="KW-0732">Signal</keyword>
<dbReference type="EMBL" id="QFYS01000007">
    <property type="protein sequence ID" value="RAK63581.1"/>
    <property type="molecule type" value="Genomic_DNA"/>
</dbReference>
<feature type="compositionally biased region" description="Basic and acidic residues" evidence="1">
    <location>
        <begin position="79"/>
        <end position="138"/>
    </location>
</feature>
<proteinExistence type="predicted"/>
<comment type="caution">
    <text evidence="3">The sequence shown here is derived from an EMBL/GenBank/DDBJ whole genome shotgun (WGS) entry which is preliminary data.</text>
</comment>
<keyword evidence="4" id="KW-1185">Reference proteome</keyword>
<dbReference type="Proteomes" id="UP000249524">
    <property type="component" value="Unassembled WGS sequence"/>
</dbReference>
<evidence type="ECO:0000313" key="3">
    <source>
        <dbReference type="EMBL" id="RAK63581.1"/>
    </source>
</evidence>
<feature type="signal peptide" evidence="2">
    <location>
        <begin position="1"/>
        <end position="21"/>
    </location>
</feature>
<evidence type="ECO:0000313" key="4">
    <source>
        <dbReference type="Proteomes" id="UP000249524"/>
    </source>
</evidence>
<accession>A0A328BAU2</accession>
<feature type="compositionally biased region" description="Basic and acidic residues" evidence="1">
    <location>
        <begin position="22"/>
        <end position="65"/>
    </location>
</feature>
<dbReference type="Gene3D" id="3.10.450.160">
    <property type="entry name" value="inner membrane protein cigr"/>
    <property type="match status" value="1"/>
</dbReference>
<feature type="chain" id="PRO_5016357611" description="ATP-dependent RNA helicase" evidence="2">
    <location>
        <begin position="22"/>
        <end position="256"/>
    </location>
</feature>
<feature type="compositionally biased region" description="Low complexity" evidence="1">
    <location>
        <begin position="66"/>
        <end position="78"/>
    </location>
</feature>
<dbReference type="Pfam" id="PF11776">
    <property type="entry name" value="RcnB"/>
    <property type="match status" value="1"/>
</dbReference>
<dbReference type="AlphaFoldDB" id="A0A328BAU2"/>
<evidence type="ECO:0000256" key="2">
    <source>
        <dbReference type="SAM" id="SignalP"/>
    </source>
</evidence>
<dbReference type="OrthoDB" id="7205329at2"/>
<feature type="region of interest" description="Disordered" evidence="1">
    <location>
        <begin position="14"/>
        <end position="138"/>
    </location>
</feature>
<reference evidence="3 4" key="1">
    <citation type="submission" date="2018-05" db="EMBL/GenBank/DDBJ databases">
        <authorList>
            <person name="Lanie J.A."/>
            <person name="Ng W.-L."/>
            <person name="Kazmierczak K.M."/>
            <person name="Andrzejewski T.M."/>
            <person name="Davidsen T.M."/>
            <person name="Wayne K.J."/>
            <person name="Tettelin H."/>
            <person name="Glass J.I."/>
            <person name="Rusch D."/>
            <person name="Podicherti R."/>
            <person name="Tsui H.-C.T."/>
            <person name="Winkler M.E."/>
        </authorList>
    </citation>
    <scope>NUCLEOTIDE SEQUENCE [LARGE SCALE GENOMIC DNA]</scope>
    <source>
        <strain evidence="3 4">BUT-10</strain>
    </source>
</reference>
<name>A0A328BAU2_9CAUL</name>
<gene>
    <name evidence="3" type="ORF">DJ019_15060</name>
</gene>
<dbReference type="InterPro" id="IPR024572">
    <property type="entry name" value="RcnB"/>
</dbReference>
<evidence type="ECO:0000256" key="1">
    <source>
        <dbReference type="SAM" id="MobiDB-lite"/>
    </source>
</evidence>
<dbReference type="RefSeq" id="WP_111276891.1">
    <property type="nucleotide sequence ID" value="NZ_QFYS01000007.1"/>
</dbReference>
<organism evidence="3 4">
    <name type="scientific">Phenylobacterium kunshanense</name>
    <dbReference type="NCBI Taxonomy" id="1445034"/>
    <lineage>
        <taxon>Bacteria</taxon>
        <taxon>Pseudomonadati</taxon>
        <taxon>Pseudomonadota</taxon>
        <taxon>Alphaproteobacteria</taxon>
        <taxon>Caulobacterales</taxon>
        <taxon>Caulobacteraceae</taxon>
        <taxon>Phenylobacterium</taxon>
    </lineage>
</organism>
<protein>
    <recommendedName>
        <fullName evidence="5">ATP-dependent RNA helicase</fullName>
    </recommendedName>
</protein>